<proteinExistence type="predicted"/>
<dbReference type="SMART" id="SM00354">
    <property type="entry name" value="HTH_LACI"/>
    <property type="match status" value="1"/>
</dbReference>
<dbReference type="InterPro" id="IPR000843">
    <property type="entry name" value="HTH_LacI"/>
</dbReference>
<keyword evidence="6" id="KW-1185">Reference proteome</keyword>
<dbReference type="PROSITE" id="PS50932">
    <property type="entry name" value="HTH_LACI_2"/>
    <property type="match status" value="1"/>
</dbReference>
<dbReference type="InterPro" id="IPR010982">
    <property type="entry name" value="Lambda_DNA-bd_dom_sf"/>
</dbReference>
<dbReference type="Proteomes" id="UP000317093">
    <property type="component" value="Chromosome"/>
</dbReference>
<dbReference type="KEGG" id="knv:Pan216_09370"/>
<reference evidence="5 6" key="1">
    <citation type="submission" date="2019-02" db="EMBL/GenBank/DDBJ databases">
        <title>Deep-cultivation of Planctomycetes and their phenomic and genomic characterization uncovers novel biology.</title>
        <authorList>
            <person name="Wiegand S."/>
            <person name="Jogler M."/>
            <person name="Boedeker C."/>
            <person name="Pinto D."/>
            <person name="Vollmers J."/>
            <person name="Rivas-Marin E."/>
            <person name="Kohn T."/>
            <person name="Peeters S.H."/>
            <person name="Heuer A."/>
            <person name="Rast P."/>
            <person name="Oberbeckmann S."/>
            <person name="Bunk B."/>
            <person name="Jeske O."/>
            <person name="Meyerdierks A."/>
            <person name="Storesund J.E."/>
            <person name="Kallscheuer N."/>
            <person name="Luecker S."/>
            <person name="Lage O.M."/>
            <person name="Pohl T."/>
            <person name="Merkel B.J."/>
            <person name="Hornburger P."/>
            <person name="Mueller R.-W."/>
            <person name="Bruemmer F."/>
            <person name="Labrenz M."/>
            <person name="Spormann A.M."/>
            <person name="Op den Camp H."/>
            <person name="Overmann J."/>
            <person name="Amann R."/>
            <person name="Jetten M.S.M."/>
            <person name="Mascher T."/>
            <person name="Medema M.H."/>
            <person name="Devos D.P."/>
            <person name="Kaster A.-K."/>
            <person name="Ovreas L."/>
            <person name="Rohde M."/>
            <person name="Galperin M.Y."/>
            <person name="Jogler C."/>
        </authorList>
    </citation>
    <scope>NUCLEOTIDE SEQUENCE [LARGE SCALE GENOMIC DNA]</scope>
    <source>
        <strain evidence="5 6">Pan216</strain>
    </source>
</reference>
<dbReference type="EMBL" id="CP036279">
    <property type="protein sequence ID" value="QDU60100.1"/>
    <property type="molecule type" value="Genomic_DNA"/>
</dbReference>
<dbReference type="OrthoDB" id="9796186at2"/>
<dbReference type="GO" id="GO:0000976">
    <property type="term" value="F:transcription cis-regulatory region binding"/>
    <property type="evidence" value="ECO:0007669"/>
    <property type="project" value="TreeGrafter"/>
</dbReference>
<dbReference type="Pfam" id="PF00356">
    <property type="entry name" value="LacI"/>
    <property type="match status" value="1"/>
</dbReference>
<dbReference type="CDD" id="cd01392">
    <property type="entry name" value="HTH_LacI"/>
    <property type="match status" value="1"/>
</dbReference>
<dbReference type="PANTHER" id="PTHR30146">
    <property type="entry name" value="LACI-RELATED TRANSCRIPTIONAL REPRESSOR"/>
    <property type="match status" value="1"/>
</dbReference>
<evidence type="ECO:0000256" key="3">
    <source>
        <dbReference type="ARBA" id="ARBA00023163"/>
    </source>
</evidence>
<dbReference type="SUPFAM" id="SSF47413">
    <property type="entry name" value="lambda repressor-like DNA-binding domains"/>
    <property type="match status" value="1"/>
</dbReference>
<dbReference type="CDD" id="cd06267">
    <property type="entry name" value="PBP1_LacI_sugar_binding-like"/>
    <property type="match status" value="1"/>
</dbReference>
<keyword evidence="2" id="KW-0238">DNA-binding</keyword>
<dbReference type="GO" id="GO:0003700">
    <property type="term" value="F:DNA-binding transcription factor activity"/>
    <property type="evidence" value="ECO:0007669"/>
    <property type="project" value="TreeGrafter"/>
</dbReference>
<gene>
    <name evidence="5" type="primary">degA_1</name>
    <name evidence="5" type="ORF">Pan216_09370</name>
</gene>
<evidence type="ECO:0000256" key="1">
    <source>
        <dbReference type="ARBA" id="ARBA00023015"/>
    </source>
</evidence>
<accession>A0A518AZG3</accession>
<sequence>MAQDKPTRLIDIAERAGVSRVVVGQVLNRSGGANVRISEETRKRVLKIARQMNYRPNRAAQQLRGKRTHLLGLILDTVNLPVFSARLAKIEGEAHQRGYRLVVGQSHHDPESVQEYLHDFVDRGVEGVLCLFDLMRGYREELKPVFKGCPHVVFHAAAVGAGHGCVRVDTAQGMGMIIDHLVERGRKRIGLELWSPSDELMQVRSRAFEESLKRHGMRPLKKRTWTSPSEAQKPDQAMLDDCIDKLVVKGEADAIVCSNDVWAVRLIQRLRRRGLSVPGDVAVTGYDNLEMAEIVEPSLTTIDQCHDDYAKAALDLLEESMAGKMTPNRRIKTISPRLVVREST</sequence>
<evidence type="ECO:0000313" key="5">
    <source>
        <dbReference type="EMBL" id="QDU60100.1"/>
    </source>
</evidence>
<dbReference type="InterPro" id="IPR028082">
    <property type="entry name" value="Peripla_BP_I"/>
</dbReference>
<dbReference type="Gene3D" id="1.10.260.40">
    <property type="entry name" value="lambda repressor-like DNA-binding domains"/>
    <property type="match status" value="1"/>
</dbReference>
<keyword evidence="3" id="KW-0804">Transcription</keyword>
<keyword evidence="1" id="KW-0805">Transcription regulation</keyword>
<protein>
    <submittedName>
        <fullName evidence="5">HTH-type transcriptional regulator DegA</fullName>
    </submittedName>
</protein>
<dbReference type="Pfam" id="PF13377">
    <property type="entry name" value="Peripla_BP_3"/>
    <property type="match status" value="1"/>
</dbReference>
<dbReference type="Gene3D" id="3.40.50.2300">
    <property type="match status" value="2"/>
</dbReference>
<name>A0A518AZG3_9BACT</name>
<feature type="domain" description="HTH lacI-type" evidence="4">
    <location>
        <begin position="7"/>
        <end position="65"/>
    </location>
</feature>
<evidence type="ECO:0000259" key="4">
    <source>
        <dbReference type="PROSITE" id="PS50932"/>
    </source>
</evidence>
<organism evidence="5 6">
    <name type="scientific">Kolteria novifilia</name>
    <dbReference type="NCBI Taxonomy" id="2527975"/>
    <lineage>
        <taxon>Bacteria</taxon>
        <taxon>Pseudomonadati</taxon>
        <taxon>Planctomycetota</taxon>
        <taxon>Planctomycetia</taxon>
        <taxon>Kolteriales</taxon>
        <taxon>Kolteriaceae</taxon>
        <taxon>Kolteria</taxon>
    </lineage>
</organism>
<evidence type="ECO:0000256" key="2">
    <source>
        <dbReference type="ARBA" id="ARBA00023125"/>
    </source>
</evidence>
<evidence type="ECO:0000313" key="6">
    <source>
        <dbReference type="Proteomes" id="UP000317093"/>
    </source>
</evidence>
<dbReference type="RefSeq" id="WP_145255412.1">
    <property type="nucleotide sequence ID" value="NZ_CP036279.1"/>
</dbReference>
<dbReference type="AlphaFoldDB" id="A0A518AZG3"/>
<dbReference type="PANTHER" id="PTHR30146:SF109">
    <property type="entry name" value="HTH-TYPE TRANSCRIPTIONAL REGULATOR GALS"/>
    <property type="match status" value="1"/>
</dbReference>
<dbReference type="SUPFAM" id="SSF53822">
    <property type="entry name" value="Periplasmic binding protein-like I"/>
    <property type="match status" value="1"/>
</dbReference>
<dbReference type="InterPro" id="IPR046335">
    <property type="entry name" value="LacI/GalR-like_sensor"/>
</dbReference>